<dbReference type="AlphaFoldDB" id="A0A9N9NVZ6"/>
<keyword evidence="3" id="KW-1185">Reference proteome</keyword>
<feature type="region of interest" description="Disordered" evidence="1">
    <location>
        <begin position="1"/>
        <end position="20"/>
    </location>
</feature>
<proteinExistence type="predicted"/>
<dbReference type="EMBL" id="CAJVPZ010045340">
    <property type="protein sequence ID" value="CAG8769117.1"/>
    <property type="molecule type" value="Genomic_DNA"/>
</dbReference>
<reference evidence="2" key="1">
    <citation type="submission" date="2021-06" db="EMBL/GenBank/DDBJ databases">
        <authorList>
            <person name="Kallberg Y."/>
            <person name="Tangrot J."/>
            <person name="Rosling A."/>
        </authorList>
    </citation>
    <scope>NUCLEOTIDE SEQUENCE</scope>
    <source>
        <strain evidence="2">IN212</strain>
    </source>
</reference>
<evidence type="ECO:0000256" key="1">
    <source>
        <dbReference type="SAM" id="MobiDB-lite"/>
    </source>
</evidence>
<protein>
    <submittedName>
        <fullName evidence="2">17789_t:CDS:1</fullName>
    </submittedName>
</protein>
<accession>A0A9N9NVZ6</accession>
<dbReference type="Proteomes" id="UP000789396">
    <property type="component" value="Unassembled WGS sequence"/>
</dbReference>
<comment type="caution">
    <text evidence="2">The sequence shown here is derived from an EMBL/GenBank/DDBJ whole genome shotgun (WGS) entry which is preliminary data.</text>
</comment>
<feature type="non-terminal residue" evidence="2">
    <location>
        <position position="1"/>
    </location>
</feature>
<evidence type="ECO:0000313" key="2">
    <source>
        <dbReference type="EMBL" id="CAG8769117.1"/>
    </source>
</evidence>
<sequence length="65" mass="7430">FKRYVPSMRTDKSGNTKNPASELSISLRWYKEETTEPVVERVLPSRSKCNSSFVSGAIKDAYMKK</sequence>
<name>A0A9N9NVZ6_9GLOM</name>
<organism evidence="2 3">
    <name type="scientific">Racocetra fulgida</name>
    <dbReference type="NCBI Taxonomy" id="60492"/>
    <lineage>
        <taxon>Eukaryota</taxon>
        <taxon>Fungi</taxon>
        <taxon>Fungi incertae sedis</taxon>
        <taxon>Mucoromycota</taxon>
        <taxon>Glomeromycotina</taxon>
        <taxon>Glomeromycetes</taxon>
        <taxon>Diversisporales</taxon>
        <taxon>Gigasporaceae</taxon>
        <taxon>Racocetra</taxon>
    </lineage>
</organism>
<gene>
    <name evidence="2" type="ORF">RFULGI_LOCUS14922</name>
</gene>
<evidence type="ECO:0000313" key="3">
    <source>
        <dbReference type="Proteomes" id="UP000789396"/>
    </source>
</evidence>